<proteinExistence type="predicted"/>
<protein>
    <submittedName>
        <fullName evidence="2">Uncharacterized protein</fullName>
    </submittedName>
</protein>
<feature type="compositionally biased region" description="Low complexity" evidence="1">
    <location>
        <begin position="42"/>
        <end position="64"/>
    </location>
</feature>
<feature type="compositionally biased region" description="Polar residues" evidence="1">
    <location>
        <begin position="1"/>
        <end position="16"/>
    </location>
</feature>
<dbReference type="HOGENOM" id="CLU_2308128_0_0_1"/>
<evidence type="ECO:0000256" key="1">
    <source>
        <dbReference type="SAM" id="MobiDB-lite"/>
    </source>
</evidence>
<evidence type="ECO:0000313" key="3">
    <source>
        <dbReference type="Proteomes" id="UP000054248"/>
    </source>
</evidence>
<dbReference type="AlphaFoldDB" id="A0A0C3MLJ1"/>
<evidence type="ECO:0000313" key="2">
    <source>
        <dbReference type="EMBL" id="KIO34572.1"/>
    </source>
</evidence>
<dbReference type="OrthoDB" id="3259335at2759"/>
<feature type="region of interest" description="Disordered" evidence="1">
    <location>
        <begin position="1"/>
        <end position="100"/>
    </location>
</feature>
<keyword evidence="3" id="KW-1185">Reference proteome</keyword>
<name>A0A0C3MLJ1_9AGAM</name>
<sequence length="100" mass="10925">MLMTAQSIDQARQRYSQELARHTKMQWSLAQSEAAQRRQQEEAGQSGPTGSTSKTSSMSSNGRGDAQNHEPTAITSSSTTQPDPRSSLKVIDFADSSHQQ</sequence>
<reference evidence="2 3" key="1">
    <citation type="submission" date="2014-04" db="EMBL/GenBank/DDBJ databases">
        <authorList>
            <consortium name="DOE Joint Genome Institute"/>
            <person name="Kuo A."/>
            <person name="Girlanda M."/>
            <person name="Perotto S."/>
            <person name="Kohler A."/>
            <person name="Nagy L.G."/>
            <person name="Floudas D."/>
            <person name="Copeland A."/>
            <person name="Barry K.W."/>
            <person name="Cichocki N."/>
            <person name="Veneault-Fourrey C."/>
            <person name="LaButti K."/>
            <person name="Lindquist E.A."/>
            <person name="Lipzen A."/>
            <person name="Lundell T."/>
            <person name="Morin E."/>
            <person name="Murat C."/>
            <person name="Sun H."/>
            <person name="Tunlid A."/>
            <person name="Henrissat B."/>
            <person name="Grigoriev I.V."/>
            <person name="Hibbett D.S."/>
            <person name="Martin F."/>
            <person name="Nordberg H.P."/>
            <person name="Cantor M.N."/>
            <person name="Hua S.X."/>
        </authorList>
    </citation>
    <scope>NUCLEOTIDE SEQUENCE [LARGE SCALE GENOMIC DNA]</scope>
    <source>
        <strain evidence="2 3">MUT 4182</strain>
    </source>
</reference>
<gene>
    <name evidence="2" type="ORF">M407DRAFT_16547</name>
</gene>
<organism evidence="2 3">
    <name type="scientific">Tulasnella calospora MUT 4182</name>
    <dbReference type="NCBI Taxonomy" id="1051891"/>
    <lineage>
        <taxon>Eukaryota</taxon>
        <taxon>Fungi</taxon>
        <taxon>Dikarya</taxon>
        <taxon>Basidiomycota</taxon>
        <taxon>Agaricomycotina</taxon>
        <taxon>Agaricomycetes</taxon>
        <taxon>Cantharellales</taxon>
        <taxon>Tulasnellaceae</taxon>
        <taxon>Tulasnella</taxon>
    </lineage>
</organism>
<accession>A0A0C3MLJ1</accession>
<reference evidence="3" key="2">
    <citation type="submission" date="2015-01" db="EMBL/GenBank/DDBJ databases">
        <title>Evolutionary Origins and Diversification of the Mycorrhizal Mutualists.</title>
        <authorList>
            <consortium name="DOE Joint Genome Institute"/>
            <consortium name="Mycorrhizal Genomics Consortium"/>
            <person name="Kohler A."/>
            <person name="Kuo A."/>
            <person name="Nagy L.G."/>
            <person name="Floudas D."/>
            <person name="Copeland A."/>
            <person name="Barry K.W."/>
            <person name="Cichocki N."/>
            <person name="Veneault-Fourrey C."/>
            <person name="LaButti K."/>
            <person name="Lindquist E.A."/>
            <person name="Lipzen A."/>
            <person name="Lundell T."/>
            <person name="Morin E."/>
            <person name="Murat C."/>
            <person name="Riley R."/>
            <person name="Ohm R."/>
            <person name="Sun H."/>
            <person name="Tunlid A."/>
            <person name="Henrissat B."/>
            <person name="Grigoriev I.V."/>
            <person name="Hibbett D.S."/>
            <person name="Martin F."/>
        </authorList>
    </citation>
    <scope>NUCLEOTIDE SEQUENCE [LARGE SCALE GENOMIC DNA]</scope>
    <source>
        <strain evidence="3">MUT 4182</strain>
    </source>
</reference>
<feature type="compositionally biased region" description="Polar residues" evidence="1">
    <location>
        <begin position="69"/>
        <end position="84"/>
    </location>
</feature>
<dbReference type="EMBL" id="KN822942">
    <property type="protein sequence ID" value="KIO34572.1"/>
    <property type="molecule type" value="Genomic_DNA"/>
</dbReference>
<dbReference type="Proteomes" id="UP000054248">
    <property type="component" value="Unassembled WGS sequence"/>
</dbReference>